<feature type="compositionally biased region" description="Low complexity" evidence="1">
    <location>
        <begin position="1513"/>
        <end position="1537"/>
    </location>
</feature>
<feature type="compositionally biased region" description="Polar residues" evidence="1">
    <location>
        <begin position="1422"/>
        <end position="1433"/>
    </location>
</feature>
<dbReference type="RefSeq" id="XP_035824866.1">
    <property type="nucleotide sequence ID" value="XM_035968973.1"/>
</dbReference>
<gene>
    <name evidence="4 5 6 7" type="primary">LOC101854009</name>
</gene>
<dbReference type="Pfam" id="PF01426">
    <property type="entry name" value="BAH"/>
    <property type="match status" value="1"/>
</dbReference>
<feature type="compositionally biased region" description="Basic and acidic residues" evidence="1">
    <location>
        <begin position="1351"/>
        <end position="1383"/>
    </location>
</feature>
<evidence type="ECO:0000313" key="3">
    <source>
        <dbReference type="Proteomes" id="UP000694888"/>
    </source>
</evidence>
<feature type="compositionally biased region" description="Low complexity" evidence="1">
    <location>
        <begin position="402"/>
        <end position="422"/>
    </location>
</feature>
<evidence type="ECO:0000313" key="7">
    <source>
        <dbReference type="RefSeq" id="XP_035824866.1"/>
    </source>
</evidence>
<dbReference type="Gene3D" id="2.30.30.490">
    <property type="match status" value="1"/>
</dbReference>
<dbReference type="InterPro" id="IPR043151">
    <property type="entry name" value="BAH_sf"/>
</dbReference>
<dbReference type="SMART" id="SM00439">
    <property type="entry name" value="BAH"/>
    <property type="match status" value="1"/>
</dbReference>
<feature type="compositionally biased region" description="Low complexity" evidence="1">
    <location>
        <begin position="182"/>
        <end position="204"/>
    </location>
</feature>
<evidence type="ECO:0000313" key="6">
    <source>
        <dbReference type="RefSeq" id="XP_035824865.1"/>
    </source>
</evidence>
<evidence type="ECO:0000259" key="2">
    <source>
        <dbReference type="PROSITE" id="PS51038"/>
    </source>
</evidence>
<dbReference type="RefSeq" id="XP_012936288.1">
    <property type="nucleotide sequence ID" value="XM_013080834.2"/>
</dbReference>
<dbReference type="Proteomes" id="UP000694888">
    <property type="component" value="Unplaced"/>
</dbReference>
<organism evidence="3 4">
    <name type="scientific">Aplysia californica</name>
    <name type="common">California sea hare</name>
    <dbReference type="NCBI Taxonomy" id="6500"/>
    <lineage>
        <taxon>Eukaryota</taxon>
        <taxon>Metazoa</taxon>
        <taxon>Spiralia</taxon>
        <taxon>Lophotrochozoa</taxon>
        <taxon>Mollusca</taxon>
        <taxon>Gastropoda</taxon>
        <taxon>Heterobranchia</taxon>
        <taxon>Euthyneura</taxon>
        <taxon>Tectipleura</taxon>
        <taxon>Aplysiida</taxon>
        <taxon>Aplysioidea</taxon>
        <taxon>Aplysiidae</taxon>
        <taxon>Aplysia</taxon>
    </lineage>
</organism>
<feature type="domain" description="BAH" evidence="2">
    <location>
        <begin position="1633"/>
        <end position="1785"/>
    </location>
</feature>
<dbReference type="RefSeq" id="XP_005095404.1">
    <property type="nucleotide sequence ID" value="XM_005095347.3"/>
</dbReference>
<feature type="region of interest" description="Disordered" evidence="1">
    <location>
        <begin position="490"/>
        <end position="535"/>
    </location>
</feature>
<dbReference type="InterPro" id="IPR001025">
    <property type="entry name" value="BAH_dom"/>
</dbReference>
<feature type="compositionally biased region" description="Gly residues" evidence="1">
    <location>
        <begin position="496"/>
        <end position="508"/>
    </location>
</feature>
<name>A0ABM0JJX3_APLCA</name>
<proteinExistence type="predicted"/>
<keyword evidence="3" id="KW-1185">Reference proteome</keyword>
<feature type="region of interest" description="Disordered" evidence="1">
    <location>
        <begin position="865"/>
        <end position="925"/>
    </location>
</feature>
<feature type="region of interest" description="Disordered" evidence="1">
    <location>
        <begin position="1147"/>
        <end position="1169"/>
    </location>
</feature>
<dbReference type="PANTHER" id="PTHR46576:SF1">
    <property type="entry name" value="BROMO ADJACENT HOMOLOGY DOMAIN-CONTAINING 1 PROTEIN"/>
    <property type="match status" value="1"/>
</dbReference>
<feature type="compositionally biased region" description="Basic and acidic residues" evidence="1">
    <location>
        <begin position="1468"/>
        <end position="1477"/>
    </location>
</feature>
<dbReference type="PANTHER" id="PTHR46576">
    <property type="entry name" value="BROMO ADJACENT HOMOLOGY DOMAIN-CONTAINING 1 PROTEIN"/>
    <property type="match status" value="1"/>
</dbReference>
<feature type="region of interest" description="Disordered" evidence="1">
    <location>
        <begin position="1"/>
        <end position="261"/>
    </location>
</feature>
<protein>
    <submittedName>
        <fullName evidence="4 5">Uncharacterized protein LOC101854009 isoform X1</fullName>
    </submittedName>
</protein>
<feature type="region of interest" description="Disordered" evidence="1">
    <location>
        <begin position="293"/>
        <end position="422"/>
    </location>
</feature>
<dbReference type="InterPro" id="IPR053032">
    <property type="entry name" value="BAH_domain-containing"/>
</dbReference>
<feature type="region of interest" description="Disordered" evidence="1">
    <location>
        <begin position="1411"/>
        <end position="1477"/>
    </location>
</feature>
<feature type="compositionally biased region" description="Basic and acidic residues" evidence="1">
    <location>
        <begin position="1434"/>
        <end position="1451"/>
    </location>
</feature>
<dbReference type="PROSITE" id="PS51038">
    <property type="entry name" value="BAH"/>
    <property type="match status" value="1"/>
</dbReference>
<sequence>MRSKSAVGPAKGVGKRQATSGKCFPVLRRTKLERGSLVKAKSSLCREKSPTKQAKTPVCGEKSPARQTKSPLRGEKASARQVKSPASREKSPAKQGKSPVCVEKSLTKQCKSPVRGEKSSTKQVKSPATREKSPEKQGKSQVGMEKSPAKQGKSQGGREKSPGKQVKSPAFTEKSPPKHAKSSASASTPTGSFSDSGASSSESSKCGRAKSVVKGKASPGDTSRPGLASLKKNGVASKSLGKAKNIVKNKKASKPMSKSAQNFKESIDLWVIATIGKREASLNASTKVNILYESQTAARGAVKSPPKSTEKTGMKASAKSQEKGERKIDKSSSTAGSAIQKTASGKAKADQTSKAKGKKDGLKSREKSKKAATVQSEQSRKRKSPHYKIFRDAPVPKCRKMSTSSGKAKGKSGKSTAGKRSASLVHGAENIIEKSPRQASLIAKAMIAMEQEEEAVQDSAARATSYDWTETRVVSHSECRRLRWVTGLGQSTSDLGGRGTEASVGGGSESAESRSVDAVSEVKGGESEKPESLEQESLQSTLLKTLHHIGDARLLTEYFRAQREDFQGPVDIEECSTPEVQKTAAPAKKKLENPVVEKAEKVLEKLTSCSPAKPEPCRVDTPIPQFPVGQRTSHMTSFIHQPIAQTVYPPQHTHQLPIKVTPYAPSAAYLYQYAVDRQQNVFLPPSPSPVPYAVSSGDVSQRQYSSFSLNHMGSLSFGRRGVNPYPPSPSYSTSIHLPVQPVAGFTVPSYYPSCLTAVGQQSLSGVSNTPLAQQNLSGMSNVSLAQQNLSGMSNLPLAQQNLSSGMSGMALAQQNLSGGVSGVALGQQQFPMLQSSVVPGHQYVQDMARLGGFTAGYGQHQQMNPLVQDNSCMPPPSAPPPPSPHRQAAGSQGVQPTPVRPRPVAHRPAPSLSEIRSPEAQRPMNPVAAAEPLAKLRALDLSAGRRNSVVHSGGSFVGCQPAVGVRNPLSHSGHEEVESKAFVFSSPPAAKRRMMMCKLEEDGTSSDSLCKAMGKSVPQRGAGGNAGQVNASVSSGMLSSVSSSVSDVLHSAHSTVYQQDQGASVVPHVEDAHHTPTPSTSTHMLDGRSNETLTFKYSVSSILDMPSQKIKSEPQIGRVGHVMLSSSQKGQAGPFVTSSSHVGRVGPVVTSSPHMGRVGPVVTSPPHMGRVGPVVTSPPHMGRVGPVVTSPHIGTSSPHMGRVGPVVTSSPHIGTSSPHMGRVGPVVISSPHMGRHVGPVVTSPPHMGRVGPVVTSSPHMGRVGPEVSSSPQMGQVLPAVSLSPQMGHVGSTVSSTPQTGHVGPVAASSPQMSRVGPDVASLSSGDSGSSSLVLDSSVSAGFTPGSLSGSSKEREVCRKETIVTTEDKEAPGARGEGAGRKDMPQASNVIVIEDSDDTSDDEPLANLVKMKCGDEGNDSKSETTVSTVKGPQKNNKEKTKSRLDRAIEDKTTVAGGKSSLSRGKGAVKKAEKTDNKRVGAAALAVADTGEKTGRAGVKAKPDCSRVVLKPQLNVNHSNSSNSNVINNNNNNNNNNNSAKSGKLPQSLLEGSKAAGKETKAKSSVKKSAKVQGTGKKCRPETQVCPSPSKTSLAHGWSWLGEGELKAIPKLTMQKEEPLRYRKCFQSMRHTLGEVVSVRDCVILHSDGDAGIPYVAKVSSLWETPTGEMMLSMLWYYQPEHTAAGREPEDGEQELFASKHREENSVACIDDKCYVLMFNEYCRLESEAVRTEQGVPLPLWRQKIPQVSEADSKLRRPLPHPDTCVDNIWFCRFDYDIRKKIVKKPKDKKSNLRYSRHRSS</sequence>
<accession>A0ABM0JJX3</accession>
<feature type="region of interest" description="Disordered" evidence="1">
    <location>
        <begin position="1288"/>
        <end position="1386"/>
    </location>
</feature>
<feature type="compositionally biased region" description="Low complexity" evidence="1">
    <location>
        <begin position="1318"/>
        <end position="1341"/>
    </location>
</feature>
<feature type="compositionally biased region" description="Basic and acidic residues" evidence="1">
    <location>
        <begin position="320"/>
        <end position="330"/>
    </location>
</feature>
<dbReference type="GeneID" id="101854009"/>
<feature type="compositionally biased region" description="Basic and acidic residues" evidence="1">
    <location>
        <begin position="347"/>
        <end position="365"/>
    </location>
</feature>
<feature type="compositionally biased region" description="Basic and acidic residues" evidence="1">
    <location>
        <begin position="1411"/>
        <end position="1421"/>
    </location>
</feature>
<evidence type="ECO:0000313" key="4">
    <source>
        <dbReference type="RefSeq" id="XP_005095404.1"/>
    </source>
</evidence>
<feature type="compositionally biased region" description="Pro residues" evidence="1">
    <location>
        <begin position="873"/>
        <end position="884"/>
    </location>
</feature>
<reference evidence="4 5" key="1">
    <citation type="submission" date="2025-05" db="UniProtKB">
        <authorList>
            <consortium name="RefSeq"/>
        </authorList>
    </citation>
    <scope>IDENTIFICATION</scope>
</reference>
<evidence type="ECO:0000313" key="5">
    <source>
        <dbReference type="RefSeq" id="XP_012936288.1"/>
    </source>
</evidence>
<feature type="compositionally biased region" description="Basic and acidic residues" evidence="1">
    <location>
        <begin position="128"/>
        <end position="138"/>
    </location>
</feature>
<feature type="compositionally biased region" description="Basic and acidic residues" evidence="1">
    <location>
        <begin position="523"/>
        <end position="532"/>
    </location>
</feature>
<dbReference type="RefSeq" id="XP_035824865.1">
    <property type="nucleotide sequence ID" value="XM_035968972.1"/>
</dbReference>
<feature type="region of interest" description="Disordered" evidence="1">
    <location>
        <begin position="1510"/>
        <end position="1591"/>
    </location>
</feature>
<feature type="compositionally biased region" description="Polar residues" evidence="1">
    <location>
        <begin position="331"/>
        <end position="343"/>
    </location>
</feature>
<evidence type="ECO:0000256" key="1">
    <source>
        <dbReference type="SAM" id="MobiDB-lite"/>
    </source>
</evidence>